<dbReference type="RefSeq" id="WP_101934161.1">
    <property type="nucleotide sequence ID" value="NZ_CP018622.1"/>
</dbReference>
<evidence type="ECO:0000313" key="2">
    <source>
        <dbReference type="Proteomes" id="UP000234237"/>
    </source>
</evidence>
<protein>
    <submittedName>
        <fullName evidence="1">Uncharacterized protein</fullName>
    </submittedName>
</protein>
<organism evidence="1 2">
    <name type="scientific">Virgibacillus dokdonensis</name>
    <dbReference type="NCBI Taxonomy" id="302167"/>
    <lineage>
        <taxon>Bacteria</taxon>
        <taxon>Bacillati</taxon>
        <taxon>Bacillota</taxon>
        <taxon>Bacilli</taxon>
        <taxon>Bacillales</taxon>
        <taxon>Bacillaceae</taxon>
        <taxon>Virgibacillus</taxon>
    </lineage>
</organism>
<sequence length="424" mass="48745">MAELSRFFDSTPDDDREYTADEFAEYFRRLLTNGIFNGGTNLKVEADGNNIETYINQGFGWLEGYLYKIQDEPFYLQHDLPHNELDRIDRIVLRLDTSLEVRSINAVVLKGTPATSPKVPALTRENNIYELSLAQVKIEAGKSYIEAYQVTDERLNNDVCGLVNSLIQADTTEIFNQFQQWYEAKTASHEGQWEDWYNEHILQFEQQWNDWFADATTEYDNNWNNWFSNTESDWNAWFQGTKDDWNAWFEDQKGQAYVTGKVLKERIQPIEYELEEANTIINGGLKLSDGVFEGGLEPSFATANYIGLSSGNAIIGGLPYYYEENNISHDVSGVRDGKMYRYVVQLDLITGNIEVVKKEEHGKYPPLIRNTEVYELSIATVEPDPDQFIAYKLTDTRQDETVCGFVKPLNKNLPGPEEVKHGSK</sequence>
<accession>A0A2K9J578</accession>
<dbReference type="AlphaFoldDB" id="A0A2K9J578"/>
<evidence type="ECO:0000313" key="1">
    <source>
        <dbReference type="EMBL" id="AUJ27026.1"/>
    </source>
</evidence>
<proteinExistence type="predicted"/>
<dbReference type="Proteomes" id="UP000234237">
    <property type="component" value="Chromosome"/>
</dbReference>
<gene>
    <name evidence="1" type="ORF">A21D_03992</name>
</gene>
<dbReference type="KEGG" id="vpn:A21D_03992"/>
<reference evidence="2" key="1">
    <citation type="submission" date="2016-11" db="EMBL/GenBank/DDBJ databases">
        <title>Complete genome sequence of Virgibacillus pantothenticus 21D, a halophilic bacterium isolated from the deep hypersaline anoxic basin Discovery in the Mediterranean Sea.</title>
        <authorList>
            <person name="Zeaiter Z."/>
            <person name="Booth J.M."/>
            <person name="Prosdocimi E.M."/>
            <person name="Mapelli F."/>
            <person name="Fusi M."/>
            <person name="Daffonchio D."/>
            <person name="Borin S."/>
            <person name="Crotti E."/>
        </authorList>
    </citation>
    <scope>NUCLEOTIDE SEQUENCE [LARGE SCALE GENOMIC DNA]</scope>
    <source>
        <strain evidence="2">21D</strain>
    </source>
</reference>
<dbReference type="EMBL" id="CP018622">
    <property type="protein sequence ID" value="AUJ27026.1"/>
    <property type="molecule type" value="Genomic_DNA"/>
</dbReference>
<name>A0A2K9J578_9BACI</name>